<dbReference type="PANTHER" id="PTHR12318">
    <property type="entry name" value="TESTOSTERONE-REGULATED PROTEIN RP2"/>
    <property type="match status" value="1"/>
</dbReference>
<dbReference type="Proteomes" id="UP000249065">
    <property type="component" value="Unassembled WGS sequence"/>
</dbReference>
<evidence type="ECO:0000256" key="4">
    <source>
        <dbReference type="ARBA" id="ARBA00022801"/>
    </source>
</evidence>
<gene>
    <name evidence="8" type="ORF">DOO78_21755</name>
</gene>
<comment type="caution">
    <text evidence="8">The sequence shown here is derived from an EMBL/GenBank/DDBJ whole genome shotgun (WGS) entry which is preliminary data.</text>
</comment>
<evidence type="ECO:0000256" key="3">
    <source>
        <dbReference type="ARBA" id="ARBA00022723"/>
    </source>
</evidence>
<dbReference type="InterPro" id="IPR015797">
    <property type="entry name" value="NUDIX_hydrolase-like_dom_sf"/>
</dbReference>
<dbReference type="GO" id="GO:0016818">
    <property type="term" value="F:hydrolase activity, acting on acid anhydrides, in phosphorus-containing anhydrides"/>
    <property type="evidence" value="ECO:0007669"/>
    <property type="project" value="InterPro"/>
</dbReference>
<comment type="cofactor">
    <cofactor evidence="1">
        <name>Mn(2+)</name>
        <dbReference type="ChEBI" id="CHEBI:29035"/>
    </cofactor>
</comment>
<feature type="domain" description="Nudix hydrolase" evidence="7">
    <location>
        <begin position="10"/>
        <end position="199"/>
    </location>
</feature>
<evidence type="ECO:0000256" key="5">
    <source>
        <dbReference type="ARBA" id="ARBA00022842"/>
    </source>
</evidence>
<evidence type="ECO:0000259" key="7">
    <source>
        <dbReference type="PROSITE" id="PS51462"/>
    </source>
</evidence>
<dbReference type="SUPFAM" id="SSF55811">
    <property type="entry name" value="Nudix"/>
    <property type="match status" value="1"/>
</dbReference>
<sequence>MPARPAEPVPARPAATVLLVRDGAQGIEVFMVVRHRQIEFAGGALVFPGGRVEEDDRGLAGGEGLDAFRIAGIRETFEECGVLLARPRGGGGIIDATRLLGIEAVHRARVAKGETPLSAVLEAEALEPAIDGMVHFAHWVTPLSRSKRFDTQFFLAAAPPDQVAVHDGFESEDSVWIRPRQAIEEANAGLRRLVFPTRRNLEKLARHATVAEALAASRAARVVTVMPEMIQTEAGWRLTIPAEADYGGSVFEVLDAPAI</sequence>
<comment type="cofactor">
    <cofactor evidence="2">
        <name>Mg(2+)</name>
        <dbReference type="ChEBI" id="CHEBI:18420"/>
    </cofactor>
</comment>
<evidence type="ECO:0000256" key="6">
    <source>
        <dbReference type="ARBA" id="ARBA00023211"/>
    </source>
</evidence>
<accession>A0A327LZC0</accession>
<evidence type="ECO:0000256" key="2">
    <source>
        <dbReference type="ARBA" id="ARBA00001946"/>
    </source>
</evidence>
<dbReference type="CDD" id="cd18870">
    <property type="entry name" value="NUDIX_AcylCoAdiphos_Nudt19"/>
    <property type="match status" value="1"/>
</dbReference>
<evidence type="ECO:0000313" key="9">
    <source>
        <dbReference type="Proteomes" id="UP000249065"/>
    </source>
</evidence>
<evidence type="ECO:0000313" key="8">
    <source>
        <dbReference type="EMBL" id="RAI56291.1"/>
    </source>
</evidence>
<keyword evidence="9" id="KW-1185">Reference proteome</keyword>
<evidence type="ECO:0000256" key="1">
    <source>
        <dbReference type="ARBA" id="ARBA00001936"/>
    </source>
</evidence>
<dbReference type="PANTHER" id="PTHR12318:SF0">
    <property type="entry name" value="ACYL-COENZYME A DIPHOSPHATASE NUDT19"/>
    <property type="match status" value="1"/>
</dbReference>
<dbReference type="GO" id="GO:0046872">
    <property type="term" value="F:metal ion binding"/>
    <property type="evidence" value="ECO:0007669"/>
    <property type="project" value="UniProtKB-KW"/>
</dbReference>
<dbReference type="OrthoDB" id="7183442at2"/>
<keyword evidence="5" id="KW-0460">Magnesium</keyword>
<proteinExistence type="predicted"/>
<dbReference type="EMBL" id="QLIX01000024">
    <property type="protein sequence ID" value="RAI56291.1"/>
    <property type="molecule type" value="Genomic_DNA"/>
</dbReference>
<keyword evidence="3" id="KW-0479">Metal-binding</keyword>
<dbReference type="InterPro" id="IPR000086">
    <property type="entry name" value="NUDIX_hydrolase_dom"/>
</dbReference>
<dbReference type="Gene3D" id="3.90.79.10">
    <property type="entry name" value="Nucleoside Triphosphate Pyrophosphohydrolase"/>
    <property type="match status" value="1"/>
</dbReference>
<dbReference type="InterPro" id="IPR039121">
    <property type="entry name" value="NUDT19"/>
</dbReference>
<protein>
    <submittedName>
        <fullName evidence="8">NUDIX hydrolase</fullName>
    </submittedName>
</protein>
<name>A0A327LZC0_9PROT</name>
<keyword evidence="4 8" id="KW-0378">Hydrolase</keyword>
<dbReference type="AlphaFoldDB" id="A0A327LZC0"/>
<reference evidence="9" key="1">
    <citation type="submission" date="2018-06" db="EMBL/GenBank/DDBJ databases">
        <authorList>
            <person name="Khan S.A."/>
        </authorList>
    </citation>
    <scope>NUCLEOTIDE SEQUENCE [LARGE SCALE GENOMIC DNA]</scope>
    <source>
        <strain evidence="9">DB-1506</strain>
    </source>
</reference>
<organism evidence="8 9">
    <name type="scientific">Roseicella frigidaeris</name>
    <dbReference type="NCBI Taxonomy" id="2230885"/>
    <lineage>
        <taxon>Bacteria</taxon>
        <taxon>Pseudomonadati</taxon>
        <taxon>Pseudomonadota</taxon>
        <taxon>Alphaproteobacteria</taxon>
        <taxon>Acetobacterales</taxon>
        <taxon>Roseomonadaceae</taxon>
        <taxon>Roseicella</taxon>
    </lineage>
</organism>
<keyword evidence="6" id="KW-0464">Manganese</keyword>
<dbReference type="PROSITE" id="PS51462">
    <property type="entry name" value="NUDIX"/>
    <property type="match status" value="1"/>
</dbReference>